<proteinExistence type="predicted"/>
<protein>
    <recommendedName>
        <fullName evidence="4">Lipoprotein</fullName>
    </recommendedName>
</protein>
<dbReference type="EMBL" id="RPHB01000001">
    <property type="protein sequence ID" value="MBW3466647.1"/>
    <property type="molecule type" value="Genomic_DNA"/>
</dbReference>
<comment type="caution">
    <text evidence="2">The sequence shown here is derived from an EMBL/GenBank/DDBJ whole genome shotgun (WGS) entry which is preliminary data.</text>
</comment>
<organism evidence="2 3">
    <name type="scientific">Arthrospiribacter ruber</name>
    <dbReference type="NCBI Taxonomy" id="2487934"/>
    <lineage>
        <taxon>Bacteria</taxon>
        <taxon>Pseudomonadati</taxon>
        <taxon>Bacteroidota</taxon>
        <taxon>Cytophagia</taxon>
        <taxon>Cytophagales</taxon>
        <taxon>Cyclobacteriaceae</taxon>
        <taxon>Arthrospiribacter</taxon>
    </lineage>
</organism>
<accession>A0A951MB45</accession>
<dbReference type="RefSeq" id="WP_219286720.1">
    <property type="nucleotide sequence ID" value="NZ_RPHB01000001.1"/>
</dbReference>
<reference evidence="2 3" key="1">
    <citation type="journal article" date="2020" name="Syst. Appl. Microbiol.">
        <title>Arthrospiribacter ruber gen. nov., sp. nov., a novel bacterium isolated from Arthrospira cultures.</title>
        <authorList>
            <person name="Waleron M."/>
            <person name="Misztak A."/>
            <person name="Waleron M.M."/>
            <person name="Furmaniak M."/>
            <person name="Mrozik A."/>
            <person name="Waleron K."/>
        </authorList>
    </citation>
    <scope>NUCLEOTIDE SEQUENCE [LARGE SCALE GENOMIC DNA]</scope>
    <source>
        <strain evidence="2 3">DPMB0001</strain>
    </source>
</reference>
<sequence length="200" mass="22526">MKKIQNYLITLLLLFIMSGCVNEDDNPLNNLNNYFTFKIDNRDVEFKGLGIGMIGSGEIEGTNAHSFALSALKSLNSTDDNNFFFLSFADESPDLRLNHTYSFNYESLYVDPDVDPDGWALANVGFVTYYVDDNGVQYTATPISDYDSYGKSTEYTVRFTSINTTSVEGIFSGKFYNDEFDQMVTITDGRFRLFNALGMG</sequence>
<evidence type="ECO:0008006" key="4">
    <source>
        <dbReference type="Google" id="ProtNLM"/>
    </source>
</evidence>
<evidence type="ECO:0000256" key="1">
    <source>
        <dbReference type="SAM" id="SignalP"/>
    </source>
</evidence>
<feature type="chain" id="PRO_5036982016" description="Lipoprotein" evidence="1">
    <location>
        <begin position="24"/>
        <end position="200"/>
    </location>
</feature>
<dbReference type="Proteomes" id="UP000727490">
    <property type="component" value="Unassembled WGS sequence"/>
</dbReference>
<keyword evidence="1" id="KW-0732">Signal</keyword>
<evidence type="ECO:0000313" key="2">
    <source>
        <dbReference type="EMBL" id="MBW3466647.1"/>
    </source>
</evidence>
<feature type="signal peptide" evidence="1">
    <location>
        <begin position="1"/>
        <end position="23"/>
    </location>
</feature>
<evidence type="ECO:0000313" key="3">
    <source>
        <dbReference type="Proteomes" id="UP000727490"/>
    </source>
</evidence>
<keyword evidence="3" id="KW-1185">Reference proteome</keyword>
<dbReference type="AlphaFoldDB" id="A0A951MB45"/>
<dbReference type="PROSITE" id="PS51257">
    <property type="entry name" value="PROKAR_LIPOPROTEIN"/>
    <property type="match status" value="1"/>
</dbReference>
<name>A0A951MB45_9BACT</name>
<gene>
    <name evidence="2" type="ORF">EGN73_02300</name>
</gene>